<dbReference type="Gene3D" id="2.40.160.100">
    <property type="match status" value="1"/>
</dbReference>
<organism evidence="2 3">
    <name type="scientific">Candidatus Manganitrophus noduliformans</name>
    <dbReference type="NCBI Taxonomy" id="2606439"/>
    <lineage>
        <taxon>Bacteria</taxon>
        <taxon>Pseudomonadati</taxon>
        <taxon>Nitrospirota</taxon>
        <taxon>Nitrospiria</taxon>
        <taxon>Candidatus Troglogloeales</taxon>
        <taxon>Candidatus Manganitrophaceae</taxon>
        <taxon>Candidatus Manganitrophus</taxon>
    </lineage>
</organism>
<keyword evidence="3" id="KW-1185">Reference proteome</keyword>
<evidence type="ECO:0000313" key="3">
    <source>
        <dbReference type="Proteomes" id="UP000534783"/>
    </source>
</evidence>
<feature type="chain" id="PRO_5031247773" evidence="1">
    <location>
        <begin position="23"/>
        <end position="454"/>
    </location>
</feature>
<evidence type="ECO:0000313" key="2">
    <source>
        <dbReference type="EMBL" id="NKE72769.1"/>
    </source>
</evidence>
<dbReference type="EMBL" id="VTOW01000004">
    <property type="protein sequence ID" value="NKE72769.1"/>
    <property type="molecule type" value="Genomic_DNA"/>
</dbReference>
<dbReference type="RefSeq" id="WP_168062710.1">
    <property type="nucleotide sequence ID" value="NZ_VTOW01000004.1"/>
</dbReference>
<dbReference type="AlphaFoldDB" id="A0A7X6DTA9"/>
<protein>
    <submittedName>
        <fullName evidence="2">Uncharacterized protein</fullName>
    </submittedName>
</protein>
<sequence>MKKLWVMALGTAFLLQTAALYAADVKFEGDFRVRGIYADDLDANEDVNDQQAFADGRFRLRTTATAGITSGVVVLDFTSSFSDPRQTGAGGAVDCSATGCTTGNYRFGSANFGGSYNIVGVREAYLKLDLNMVKLAFGRKPFRLGHSLILDDTMDAIVGKFMVGGFEVMLANGKLLDTNSTVAPGGGLTGSDTDLYIAKTGFNHGDMHNIGLFATYLKDRGPAFLPAAAAPDKTELWVLGVTADGKFGAINLGAEVDFLTGSQDVTTGDSVDLAGLNVLIGLGFDVGAVDVGVAALYTTGDDGTDAGERNVNGISGNFVLGNILINDNILSDREGQCASVGGARIGSGGSSCFAGLGVTGIKVSAGLEGVPFGKTCHTELAAIWAQTTEDPIGPGGAGDSDLGIEIDLNHKHKLDDNVAVAVNLGYLLSGDAWQTLTGGDDNQLKGIIALNYMF</sequence>
<proteinExistence type="predicted"/>
<comment type="caution">
    <text evidence="2">The sequence shown here is derived from an EMBL/GenBank/DDBJ whole genome shotgun (WGS) entry which is preliminary data.</text>
</comment>
<reference evidence="2 3" key="1">
    <citation type="journal article" date="2020" name="Nature">
        <title>Bacterial chemolithoautotrophy via manganese oxidation.</title>
        <authorList>
            <person name="Yu H."/>
            <person name="Leadbetter J.R."/>
        </authorList>
    </citation>
    <scope>NUCLEOTIDE SEQUENCE [LARGE SCALE GENOMIC DNA]</scope>
    <source>
        <strain evidence="2 3">Mn-1</strain>
    </source>
</reference>
<dbReference type="Proteomes" id="UP000534783">
    <property type="component" value="Unassembled WGS sequence"/>
</dbReference>
<keyword evidence="1" id="KW-0732">Signal</keyword>
<accession>A0A7X6DTA9</accession>
<feature type="signal peptide" evidence="1">
    <location>
        <begin position="1"/>
        <end position="22"/>
    </location>
</feature>
<name>A0A7X6DTA9_9BACT</name>
<dbReference type="InterPro" id="IPR053728">
    <property type="entry name" value="Alginate_Permeability_Chnl"/>
</dbReference>
<evidence type="ECO:0000256" key="1">
    <source>
        <dbReference type="SAM" id="SignalP"/>
    </source>
</evidence>
<gene>
    <name evidence="2" type="ORF">MNODULE_18620</name>
</gene>